<reference evidence="1 2" key="1">
    <citation type="submission" date="2015-07" db="EMBL/GenBank/DDBJ databases">
        <title>Emmonsia species relationships and genome sequence.</title>
        <authorList>
            <consortium name="The Broad Institute Genomics Platform"/>
            <person name="Cuomo C.A."/>
            <person name="Munoz J.F."/>
            <person name="Imamovic A."/>
            <person name="Priest M.E."/>
            <person name="Young S."/>
            <person name="Clay O.K."/>
            <person name="McEwen J.G."/>
        </authorList>
    </citation>
    <scope>NUCLEOTIDE SEQUENCE [LARGE SCALE GENOMIC DNA]</scope>
    <source>
        <strain evidence="1 2">UAMH 9510</strain>
    </source>
</reference>
<dbReference type="OrthoDB" id="3660917at2759"/>
<dbReference type="Proteomes" id="UP000182235">
    <property type="component" value="Unassembled WGS sequence"/>
</dbReference>
<evidence type="ECO:0000313" key="1">
    <source>
        <dbReference type="EMBL" id="OJD14013.1"/>
    </source>
</evidence>
<sequence length="137" mass="15155">MDIHPEGFVHTDDNGITRSFDGSGNVIDFVRLGPEALQELLDGHVDDPGQKKRLTDLWANLDNSQISEDEIRNPSAEQLQSIFADMGNEKMMTSLAPRNDLIRTRCRPLCVRSAQCVKQLNCYVCTGGGWGGFGKCV</sequence>
<dbReference type="AlphaFoldDB" id="A0A1J9QFQ2"/>
<dbReference type="VEuPathDB" id="FungiDB:AJ78_05603"/>
<evidence type="ECO:0000313" key="2">
    <source>
        <dbReference type="Proteomes" id="UP000182235"/>
    </source>
</evidence>
<comment type="caution">
    <text evidence="1">The sequence shown here is derived from an EMBL/GenBank/DDBJ whole genome shotgun (WGS) entry which is preliminary data.</text>
</comment>
<dbReference type="EMBL" id="LGRN01000251">
    <property type="protein sequence ID" value="OJD14013.1"/>
    <property type="molecule type" value="Genomic_DNA"/>
</dbReference>
<organism evidence="1 2">
    <name type="scientific">Emergomyces pasteurianus Ep9510</name>
    <dbReference type="NCBI Taxonomy" id="1447872"/>
    <lineage>
        <taxon>Eukaryota</taxon>
        <taxon>Fungi</taxon>
        <taxon>Dikarya</taxon>
        <taxon>Ascomycota</taxon>
        <taxon>Pezizomycotina</taxon>
        <taxon>Eurotiomycetes</taxon>
        <taxon>Eurotiomycetidae</taxon>
        <taxon>Onygenales</taxon>
        <taxon>Ajellomycetaceae</taxon>
        <taxon>Emergomyces</taxon>
    </lineage>
</organism>
<name>A0A1J9QFQ2_9EURO</name>
<proteinExistence type="predicted"/>
<protein>
    <submittedName>
        <fullName evidence="1">Uncharacterized protein</fullName>
    </submittedName>
</protein>
<gene>
    <name evidence="1" type="ORF">AJ78_05603</name>
</gene>
<keyword evidence="2" id="KW-1185">Reference proteome</keyword>
<accession>A0A1J9QFQ2</accession>